<dbReference type="EMBL" id="UIGY01000047">
    <property type="protein sequence ID" value="SUZ09315.1"/>
    <property type="molecule type" value="Genomic_DNA"/>
</dbReference>
<protein>
    <submittedName>
        <fullName evidence="1">Bgt-5522</fullName>
    </submittedName>
</protein>
<organism evidence="1">
    <name type="scientific">Blumeria graminis f. sp. tritici 96224</name>
    <dbReference type="NCBI Taxonomy" id="1268274"/>
    <lineage>
        <taxon>Eukaryota</taxon>
        <taxon>Fungi</taxon>
        <taxon>Dikarya</taxon>
        <taxon>Ascomycota</taxon>
        <taxon>Pezizomycotina</taxon>
        <taxon>Leotiomycetes</taxon>
        <taxon>Erysiphales</taxon>
        <taxon>Erysiphaceae</taxon>
        <taxon>Blumeria</taxon>
    </lineage>
</organism>
<dbReference type="AlphaFoldDB" id="A0A381L5Y2"/>
<accession>A0A381L5Y2</accession>
<name>A0A381L5Y2_BLUGR</name>
<reference evidence="1" key="1">
    <citation type="submission" date="2018-07" db="EMBL/GenBank/DDBJ databases">
        <authorList>
            <person name="Quirk P.G."/>
            <person name="Krulwich T.A."/>
        </authorList>
    </citation>
    <scope>NUCLEOTIDE SEQUENCE</scope>
    <source>
        <strain evidence="1">96224</strain>
    </source>
</reference>
<gene>
    <name evidence="1" type="ORF">BGT96224V2_LOCUS2503</name>
</gene>
<sequence>MYQLFSLASRKTYATIRLLSKKCGKDPSVSSAPVKRQKCHILLARENFSSALR</sequence>
<proteinExistence type="predicted"/>
<evidence type="ECO:0000313" key="1">
    <source>
        <dbReference type="EMBL" id="SUZ09315.1"/>
    </source>
</evidence>